<feature type="transmembrane region" description="Helical" evidence="7">
    <location>
        <begin position="36"/>
        <end position="55"/>
    </location>
</feature>
<feature type="transmembrane region" description="Helical" evidence="7">
    <location>
        <begin position="432"/>
        <end position="451"/>
    </location>
</feature>
<feature type="transmembrane region" description="Helical" evidence="7">
    <location>
        <begin position="280"/>
        <end position="307"/>
    </location>
</feature>
<keyword evidence="2" id="KW-0813">Transport</keyword>
<dbReference type="PIRSF" id="PIRSF006060">
    <property type="entry name" value="AA_transporter"/>
    <property type="match status" value="1"/>
</dbReference>
<dbReference type="Pfam" id="PF13520">
    <property type="entry name" value="AA_permease_2"/>
    <property type="match status" value="1"/>
</dbReference>
<accession>A0A410PV30</accession>
<keyword evidence="6 7" id="KW-0472">Membrane</keyword>
<dbReference type="InterPro" id="IPR002293">
    <property type="entry name" value="AA/rel_permease1"/>
</dbReference>
<feature type="transmembrane region" description="Helical" evidence="7">
    <location>
        <begin position="186"/>
        <end position="211"/>
    </location>
</feature>
<feature type="transmembrane region" description="Helical" evidence="7">
    <location>
        <begin position="223"/>
        <end position="246"/>
    </location>
</feature>
<dbReference type="GO" id="GO:0005886">
    <property type="term" value="C:plasma membrane"/>
    <property type="evidence" value="ECO:0007669"/>
    <property type="project" value="UniProtKB-SubCell"/>
</dbReference>
<feature type="transmembrane region" description="Helical" evidence="7">
    <location>
        <begin position="144"/>
        <end position="166"/>
    </location>
</feature>
<evidence type="ECO:0000256" key="7">
    <source>
        <dbReference type="SAM" id="Phobius"/>
    </source>
</evidence>
<evidence type="ECO:0000313" key="9">
    <source>
        <dbReference type="Proteomes" id="UP000287601"/>
    </source>
</evidence>
<evidence type="ECO:0000256" key="3">
    <source>
        <dbReference type="ARBA" id="ARBA00022475"/>
    </source>
</evidence>
<dbReference type="Proteomes" id="UP000287601">
    <property type="component" value="Chromosome"/>
</dbReference>
<proteinExistence type="predicted"/>
<dbReference type="OrthoDB" id="92719at2"/>
<protein>
    <submittedName>
        <fullName evidence="8">Amino acid permease</fullName>
    </submittedName>
</protein>
<dbReference type="KEGG" id="amij:EQM06_05760"/>
<feature type="transmembrane region" description="Helical" evidence="7">
    <location>
        <begin position="398"/>
        <end position="420"/>
    </location>
</feature>
<feature type="transmembrane region" description="Helical" evidence="7">
    <location>
        <begin position="6"/>
        <end position="24"/>
    </location>
</feature>
<dbReference type="PANTHER" id="PTHR42770:SF15">
    <property type="entry name" value="GLUTAMATE_GAMMA-AMINOBUTYRATE ANTIPORTER-RELATED"/>
    <property type="match status" value="1"/>
</dbReference>
<name>A0A410PV30_9FIRM</name>
<sequence>MESKKISLLSMIMFGICSLVVLYTWSASAARGTHGLGVWIIMAFAFLIPNCLTVSELGSTYVEDGGISLWVTKAFGPVPGSVVGWFYWVNYVFGLPLVFITIMGNLQAFFFPNLSSLAQMAGTIGLIWFTVIVGICNSGLTQKICAFGGNVVAGILAVIVALAVIFCIKNGGTATHFTLSGIIPSWSMFVDFAPVVVFNLLGFELISSVASQCDNPQKNVPKFTTITGIIVGLAYVMATVAIMAIIPESQVDSVNGIVDAVQIAAVSIGGEALGKVLTSLIVIAIVYGLAASGIAWAFGTSAVISSAGLGEKSAILGHKNKKYGTPDYAYLIMGIFGTAYTVLSFAGGDSINAIYDFIFCFSSMLFMTPYVFMYPSLIRLRKIDPDRERPYKVPGGNIGVWVCGLLPTISVIFAIVGLSLPAEGVANPGMQLLKSWGGFAVITLIGILLHYNGERKAKKAASESLSGGNI</sequence>
<feature type="transmembrane region" description="Helical" evidence="7">
    <location>
        <begin position="353"/>
        <end position="377"/>
    </location>
</feature>
<feature type="transmembrane region" description="Helical" evidence="7">
    <location>
        <begin position="117"/>
        <end position="137"/>
    </location>
</feature>
<gene>
    <name evidence="8" type="ORF">EQM06_05760</name>
</gene>
<feature type="transmembrane region" description="Helical" evidence="7">
    <location>
        <begin position="328"/>
        <end position="347"/>
    </location>
</feature>
<dbReference type="EMBL" id="CP035281">
    <property type="protein sequence ID" value="QAT42774.1"/>
    <property type="molecule type" value="Genomic_DNA"/>
</dbReference>
<dbReference type="RefSeq" id="WP_128745423.1">
    <property type="nucleotide sequence ID" value="NZ_CP035281.1"/>
</dbReference>
<evidence type="ECO:0000256" key="2">
    <source>
        <dbReference type="ARBA" id="ARBA00022448"/>
    </source>
</evidence>
<dbReference type="InterPro" id="IPR050367">
    <property type="entry name" value="APC_superfamily"/>
</dbReference>
<keyword evidence="9" id="KW-1185">Reference proteome</keyword>
<organism evidence="8 9">
    <name type="scientific">Aminipila luticellarii</name>
    <dbReference type="NCBI Taxonomy" id="2507160"/>
    <lineage>
        <taxon>Bacteria</taxon>
        <taxon>Bacillati</taxon>
        <taxon>Bacillota</taxon>
        <taxon>Clostridia</taxon>
        <taxon>Peptostreptococcales</taxon>
        <taxon>Anaerovoracaceae</taxon>
        <taxon>Aminipila</taxon>
    </lineage>
</organism>
<dbReference type="PANTHER" id="PTHR42770">
    <property type="entry name" value="AMINO ACID TRANSPORTER-RELATED"/>
    <property type="match status" value="1"/>
</dbReference>
<dbReference type="AlphaFoldDB" id="A0A410PV30"/>
<evidence type="ECO:0000256" key="5">
    <source>
        <dbReference type="ARBA" id="ARBA00022989"/>
    </source>
</evidence>
<evidence type="ECO:0000256" key="4">
    <source>
        <dbReference type="ARBA" id="ARBA00022692"/>
    </source>
</evidence>
<keyword evidence="5 7" id="KW-1133">Transmembrane helix</keyword>
<reference evidence="8 9" key="1">
    <citation type="submission" date="2019-01" db="EMBL/GenBank/DDBJ databases">
        <title>Draft genomes of a novel of Aminipila strains.</title>
        <authorList>
            <person name="Ma S."/>
        </authorList>
    </citation>
    <scope>NUCLEOTIDE SEQUENCE [LARGE SCALE GENOMIC DNA]</scope>
    <source>
        <strain evidence="9">JN-39</strain>
    </source>
</reference>
<keyword evidence="3" id="KW-1003">Cell membrane</keyword>
<dbReference type="Gene3D" id="1.20.1740.10">
    <property type="entry name" value="Amino acid/polyamine transporter I"/>
    <property type="match status" value="1"/>
</dbReference>
<keyword evidence="4 7" id="KW-0812">Transmembrane</keyword>
<comment type="subcellular location">
    <subcellularLocation>
        <location evidence="1">Cell membrane</location>
        <topology evidence="1">Multi-pass membrane protein</topology>
    </subcellularLocation>
</comment>
<evidence type="ECO:0000313" key="8">
    <source>
        <dbReference type="EMBL" id="QAT42774.1"/>
    </source>
</evidence>
<feature type="transmembrane region" description="Helical" evidence="7">
    <location>
        <begin position="93"/>
        <end position="111"/>
    </location>
</feature>
<evidence type="ECO:0000256" key="6">
    <source>
        <dbReference type="ARBA" id="ARBA00023136"/>
    </source>
</evidence>
<dbReference type="GO" id="GO:0022857">
    <property type="term" value="F:transmembrane transporter activity"/>
    <property type="evidence" value="ECO:0007669"/>
    <property type="project" value="InterPro"/>
</dbReference>
<evidence type="ECO:0000256" key="1">
    <source>
        <dbReference type="ARBA" id="ARBA00004651"/>
    </source>
</evidence>